<reference evidence="2" key="1">
    <citation type="submission" date="2022-11" db="EMBL/GenBank/DDBJ databases">
        <title>Genome Resource of Sclerotinia nivalis Strain SnTB1, a Plant Pathogen Isolated from American Ginseng.</title>
        <authorList>
            <person name="Fan S."/>
        </authorList>
    </citation>
    <scope>NUCLEOTIDE SEQUENCE</scope>
    <source>
        <strain evidence="2">SnTB1</strain>
    </source>
</reference>
<dbReference type="OrthoDB" id="265717at2759"/>
<proteinExistence type="predicted"/>
<organism evidence="2 3">
    <name type="scientific">Sclerotinia nivalis</name>
    <dbReference type="NCBI Taxonomy" id="352851"/>
    <lineage>
        <taxon>Eukaryota</taxon>
        <taxon>Fungi</taxon>
        <taxon>Dikarya</taxon>
        <taxon>Ascomycota</taxon>
        <taxon>Pezizomycotina</taxon>
        <taxon>Leotiomycetes</taxon>
        <taxon>Helotiales</taxon>
        <taxon>Sclerotiniaceae</taxon>
        <taxon>Sclerotinia</taxon>
    </lineage>
</organism>
<dbReference type="Proteomes" id="UP001152300">
    <property type="component" value="Unassembled WGS sequence"/>
</dbReference>
<dbReference type="EMBL" id="JAPEIS010000002">
    <property type="protein sequence ID" value="KAJ8069381.1"/>
    <property type="molecule type" value="Genomic_DNA"/>
</dbReference>
<evidence type="ECO:0000256" key="1">
    <source>
        <dbReference type="SAM" id="MobiDB-lite"/>
    </source>
</evidence>
<feature type="compositionally biased region" description="Low complexity" evidence="1">
    <location>
        <begin position="1"/>
        <end position="10"/>
    </location>
</feature>
<gene>
    <name evidence="2" type="ORF">OCU04_003035</name>
</gene>
<feature type="compositionally biased region" description="Basic and acidic residues" evidence="1">
    <location>
        <begin position="163"/>
        <end position="174"/>
    </location>
</feature>
<feature type="compositionally biased region" description="Low complexity" evidence="1">
    <location>
        <begin position="149"/>
        <end position="159"/>
    </location>
</feature>
<name>A0A9X0AUV3_9HELO</name>
<protein>
    <submittedName>
        <fullName evidence="2">Uncharacterized protein</fullName>
    </submittedName>
</protein>
<evidence type="ECO:0000313" key="2">
    <source>
        <dbReference type="EMBL" id="KAJ8069381.1"/>
    </source>
</evidence>
<feature type="compositionally biased region" description="Polar residues" evidence="1">
    <location>
        <begin position="125"/>
        <end position="139"/>
    </location>
</feature>
<sequence length="174" mass="18866">MGCGPSKPSKPSTPPAEAPRYPSTRSAYAPRTSDESSIHAARPVDLKSYSRGGNSDMNGYASDLQQQRHNNNHEPRGSLRIPQSRNEQDGIRIHESPLRKPLPNRKSSLGTKTLEVNTGRRRVGQSISNPNPNPVTLSPPTARGGVKLSSRSPSPVSSVGTTKWDRPDVVELGR</sequence>
<feature type="compositionally biased region" description="Polar residues" evidence="1">
    <location>
        <begin position="105"/>
        <end position="116"/>
    </location>
</feature>
<feature type="compositionally biased region" description="Basic and acidic residues" evidence="1">
    <location>
        <begin position="86"/>
        <end position="98"/>
    </location>
</feature>
<dbReference type="AlphaFoldDB" id="A0A9X0AUV3"/>
<feature type="region of interest" description="Disordered" evidence="1">
    <location>
        <begin position="1"/>
        <end position="174"/>
    </location>
</feature>
<comment type="caution">
    <text evidence="2">The sequence shown here is derived from an EMBL/GenBank/DDBJ whole genome shotgun (WGS) entry which is preliminary data.</text>
</comment>
<evidence type="ECO:0000313" key="3">
    <source>
        <dbReference type="Proteomes" id="UP001152300"/>
    </source>
</evidence>
<keyword evidence="3" id="KW-1185">Reference proteome</keyword>
<accession>A0A9X0AUV3</accession>
<feature type="compositionally biased region" description="Basic and acidic residues" evidence="1">
    <location>
        <begin position="32"/>
        <end position="45"/>
    </location>
</feature>
<feature type="compositionally biased region" description="Polar residues" evidence="1">
    <location>
        <begin position="51"/>
        <end position="69"/>
    </location>
</feature>